<evidence type="ECO:0000256" key="13">
    <source>
        <dbReference type="PROSITE-ProRule" id="PRU00339"/>
    </source>
</evidence>
<evidence type="ECO:0000259" key="16">
    <source>
        <dbReference type="Pfam" id="PF06424"/>
    </source>
</evidence>
<keyword evidence="6" id="KW-0747">Spliceosome</keyword>
<dbReference type="OrthoDB" id="440128at2759"/>
<dbReference type="FunFam" id="1.25.40.10:FF:000054">
    <property type="entry name" value="Pre-mRNA processing factor 6"/>
    <property type="match status" value="1"/>
</dbReference>
<evidence type="ECO:0000256" key="2">
    <source>
        <dbReference type="ARBA" id="ARBA00004642"/>
    </source>
</evidence>
<dbReference type="InParanoid" id="A0A6J2XLK6"/>
<dbReference type="InterPro" id="IPR045075">
    <property type="entry name" value="Syf1-like"/>
</dbReference>
<feature type="compositionally biased region" description="Basic and acidic residues" evidence="15">
    <location>
        <begin position="47"/>
        <end position="57"/>
    </location>
</feature>
<evidence type="ECO:0000256" key="15">
    <source>
        <dbReference type="SAM" id="MobiDB-lite"/>
    </source>
</evidence>
<reference evidence="18" key="1">
    <citation type="submission" date="2025-08" db="UniProtKB">
        <authorList>
            <consortium name="RefSeq"/>
        </authorList>
    </citation>
    <scope>IDENTIFICATION</scope>
    <source>
        <tissue evidence="18">Gonads</tissue>
    </source>
</reference>
<dbReference type="GO" id="GO:0016607">
    <property type="term" value="C:nuclear speck"/>
    <property type="evidence" value="ECO:0007669"/>
    <property type="project" value="UniProtKB-SubCell"/>
</dbReference>
<organism evidence="17 18">
    <name type="scientific">Sitophilus oryzae</name>
    <name type="common">Rice weevil</name>
    <name type="synonym">Curculio oryzae</name>
    <dbReference type="NCBI Taxonomy" id="7048"/>
    <lineage>
        <taxon>Eukaryota</taxon>
        <taxon>Metazoa</taxon>
        <taxon>Ecdysozoa</taxon>
        <taxon>Arthropoda</taxon>
        <taxon>Hexapoda</taxon>
        <taxon>Insecta</taxon>
        <taxon>Pterygota</taxon>
        <taxon>Neoptera</taxon>
        <taxon>Endopterygota</taxon>
        <taxon>Coleoptera</taxon>
        <taxon>Polyphaga</taxon>
        <taxon>Cucujiformia</taxon>
        <taxon>Curculionidae</taxon>
        <taxon>Dryophthorinae</taxon>
        <taxon>Sitophilus</taxon>
    </lineage>
</organism>
<dbReference type="SMART" id="SM00386">
    <property type="entry name" value="HAT"/>
    <property type="match status" value="15"/>
</dbReference>
<keyword evidence="8" id="KW-0508">mRNA splicing</keyword>
<evidence type="ECO:0000256" key="1">
    <source>
        <dbReference type="ARBA" id="ARBA00004324"/>
    </source>
</evidence>
<dbReference type="SMART" id="SM00028">
    <property type="entry name" value="TPR"/>
    <property type="match status" value="5"/>
</dbReference>
<evidence type="ECO:0000313" key="17">
    <source>
        <dbReference type="Proteomes" id="UP000504635"/>
    </source>
</evidence>
<accession>A0A6J2XLK6</accession>
<dbReference type="CTD" id="40064"/>
<dbReference type="FunFam" id="1.25.40.10:FF:000649">
    <property type="entry name" value="mRNA splicing factor (Prp1/Zer1), putative"/>
    <property type="match status" value="1"/>
</dbReference>
<name>A0A6J2XLK6_SITOR</name>
<dbReference type="FunFam" id="1.25.40.10:FF:000058">
    <property type="entry name" value="Pre-mRNA processing factor 6"/>
    <property type="match status" value="1"/>
</dbReference>
<feature type="region of interest" description="Disordered" evidence="15">
    <location>
        <begin position="28"/>
        <end position="101"/>
    </location>
</feature>
<dbReference type="FunCoup" id="A0A6J2XLK6">
    <property type="interactions" value="2126"/>
</dbReference>
<evidence type="ECO:0000313" key="18">
    <source>
        <dbReference type="RefSeq" id="XP_030751765.1"/>
    </source>
</evidence>
<feature type="coiled-coil region" evidence="14">
    <location>
        <begin position="110"/>
        <end position="153"/>
    </location>
</feature>
<protein>
    <recommendedName>
        <fullName evidence="3">Pre-mRNA-processing factor 6</fullName>
    </recommendedName>
    <alternativeName>
        <fullName evidence="11">PRP6 homolog</fullName>
    </alternativeName>
    <alternativeName>
        <fullName evidence="10">U5 snRNP-associated 102 kDa protein</fullName>
    </alternativeName>
</protein>
<dbReference type="FunFam" id="1.25.40.10:FF:003529">
    <property type="entry name" value="Uncharacterized protein"/>
    <property type="match status" value="1"/>
</dbReference>
<comment type="subcellular location">
    <subcellularLocation>
        <location evidence="1">Nucleus speckle</location>
    </subcellularLocation>
    <subcellularLocation>
        <location evidence="2">Nucleus</location>
        <location evidence="2">Nucleoplasm</location>
    </subcellularLocation>
</comment>
<keyword evidence="7" id="KW-0677">Repeat</keyword>
<dbReference type="KEGG" id="soy:115879211"/>
<evidence type="ECO:0000256" key="12">
    <source>
        <dbReference type="ARBA" id="ARBA00046247"/>
    </source>
</evidence>
<keyword evidence="17" id="KW-1185">Reference proteome</keyword>
<dbReference type="PANTHER" id="PTHR11246:SF1">
    <property type="entry name" value="PRE-MRNA-PROCESSING FACTOR 6"/>
    <property type="match status" value="1"/>
</dbReference>
<gene>
    <name evidence="18" type="primary">LOC115879211</name>
</gene>
<dbReference type="PROSITE" id="PS50005">
    <property type="entry name" value="TPR"/>
    <property type="match status" value="1"/>
</dbReference>
<keyword evidence="14" id="KW-0175">Coiled coil</keyword>
<evidence type="ECO:0000256" key="9">
    <source>
        <dbReference type="ARBA" id="ARBA00023242"/>
    </source>
</evidence>
<sequence length="932" mass="105248">MTTPPAALVNRNKKHFLGIPAPLGYVAGVGRGATGFTTRSDIGPARDANDVSDDRHAPPAAKRTKKQEEEEKEEEEDLNDSNYDEFSGYGGSLFSKDPYDKDDAEADAIYEAIDKRMDEKRKEYREKRLREELERYRQERPKIQQQFSDLKRELVKVSDDEWRNVPEVGDARNKKQRNPRAEKFTPLPDSVLARNLGGESSNAIDPNSGLASMVPGVTTPGMLTPTGDMDLRKIGQARNTLMNVKLSQVSDSVTGQTVVDPKGYLTDLQSMIPTYGGDINDIKKARLLLKSVRETNPNHPPAWIASARLEEVTGKVQAARNLIMKGCEVNPQSEDLWLEAARLNPSDTSKAVIAQAARHIPTSVRIWIKAADLEDETKAKRRVFRKALEHIPNSVRLWKAAVELENPEDARILLSRAVECCPTAVELWLALARLETYENARKVLNKARENIPTDKQIWTTAAKLEEANGNHHMVEKIIERAISSLSSNGVEINREQWLKEGIESEKGGHIHCCRAITKVIIGYGVEPEDQKHTWMEDAENCTNQGAYECARAVYNIALATFPGKKSIWLRAAYLEKNHGTRESLESLLQRAVAHCPKSEVLWLMGAKSKWLAGDVPAARGILSLAFQANPNSEEIWLAAVKLESENKEYERARRLLAKARGSAPTPRVMMKSAKLEWSLNDLDAALTLLDEAIKVFPDYSKLWMMYGQIYEQRNDLNKAFDAYNSGIKKSPDSIPLWILLSRLEEKKGLLTKARSVLEKARLKNPKNDQLWLEAIRVELRAGMKEIANSMMAKALQECPNSGILWAESIFLEPRPQRKTKSVDALKKCEHDPNVLLAVSRLFWSERKANKCREWFQRVLKIDPDLGDAWANWLRFEQLHGTKEKREEIIQRCLAAEPHHGELWCSVSKNIKNVGWNTEQILIAVAKEVPIPI</sequence>
<evidence type="ECO:0000256" key="10">
    <source>
        <dbReference type="ARBA" id="ARBA00031070"/>
    </source>
</evidence>
<evidence type="ECO:0000256" key="5">
    <source>
        <dbReference type="ARBA" id="ARBA00022664"/>
    </source>
</evidence>
<dbReference type="InterPro" id="IPR003107">
    <property type="entry name" value="HAT"/>
</dbReference>
<evidence type="ECO:0000256" key="7">
    <source>
        <dbReference type="ARBA" id="ARBA00022737"/>
    </source>
</evidence>
<dbReference type="InterPro" id="IPR011990">
    <property type="entry name" value="TPR-like_helical_dom_sf"/>
</dbReference>
<dbReference type="Proteomes" id="UP000504635">
    <property type="component" value="Unplaced"/>
</dbReference>
<dbReference type="SUPFAM" id="SSF48452">
    <property type="entry name" value="TPR-like"/>
    <property type="match status" value="4"/>
</dbReference>
<keyword evidence="13" id="KW-0802">TPR repeat</keyword>
<comment type="function">
    <text evidence="12">Involved in pre-mRNA splicing as component of the U4/U6-U5 tri-snRNP complex, one of the building blocks of the spliceosome. Enhances dihydrotestosterone-induced transactivation activity of AR, as well as dexamethasone-induced transactivation activity of NR3C1, but does not affect estrogen-induced transactivation.</text>
</comment>
<proteinExistence type="predicted"/>
<feature type="domain" description="PRP1 splicing factor N-terminal" evidence="16">
    <location>
        <begin position="21"/>
        <end position="174"/>
    </location>
</feature>
<dbReference type="GO" id="GO:0000244">
    <property type="term" value="P:spliceosomal tri-snRNP complex assembly"/>
    <property type="evidence" value="ECO:0007669"/>
    <property type="project" value="TreeGrafter"/>
</dbReference>
<dbReference type="Gene3D" id="1.25.40.10">
    <property type="entry name" value="Tetratricopeptide repeat domain"/>
    <property type="match status" value="4"/>
</dbReference>
<dbReference type="Pfam" id="PF14559">
    <property type="entry name" value="TPR_19"/>
    <property type="match status" value="1"/>
</dbReference>
<dbReference type="Pfam" id="PF06424">
    <property type="entry name" value="PRP1_N"/>
    <property type="match status" value="1"/>
</dbReference>
<evidence type="ECO:0000256" key="3">
    <source>
        <dbReference type="ARBA" id="ARBA00020235"/>
    </source>
</evidence>
<feature type="repeat" description="TPR" evidence="13">
    <location>
        <begin position="700"/>
        <end position="733"/>
    </location>
</feature>
<dbReference type="Pfam" id="PF13432">
    <property type="entry name" value="TPR_16"/>
    <property type="match status" value="1"/>
</dbReference>
<dbReference type="GO" id="GO:0071013">
    <property type="term" value="C:catalytic step 2 spliceosome"/>
    <property type="evidence" value="ECO:0007669"/>
    <property type="project" value="TreeGrafter"/>
</dbReference>
<keyword evidence="5" id="KW-0507">mRNA processing</keyword>
<dbReference type="InterPro" id="IPR019734">
    <property type="entry name" value="TPR_rpt"/>
</dbReference>
<evidence type="ECO:0000256" key="11">
    <source>
        <dbReference type="ARBA" id="ARBA00032140"/>
    </source>
</evidence>
<evidence type="ECO:0000256" key="8">
    <source>
        <dbReference type="ARBA" id="ARBA00023187"/>
    </source>
</evidence>
<keyword evidence="9" id="KW-0539">Nucleus</keyword>
<dbReference type="InterPro" id="IPR010491">
    <property type="entry name" value="PRP1_N"/>
</dbReference>
<dbReference type="RefSeq" id="XP_030751765.1">
    <property type="nucleotide sequence ID" value="XM_030895905.1"/>
</dbReference>
<evidence type="ECO:0000256" key="4">
    <source>
        <dbReference type="ARBA" id="ARBA00022553"/>
    </source>
</evidence>
<keyword evidence="4" id="KW-0597">Phosphoprotein</keyword>
<dbReference type="AlphaFoldDB" id="A0A6J2XLK6"/>
<feature type="compositionally biased region" description="Acidic residues" evidence="15">
    <location>
        <begin position="70"/>
        <end position="83"/>
    </location>
</feature>
<dbReference type="GO" id="GO:0046540">
    <property type="term" value="C:U4/U6 x U5 tri-snRNP complex"/>
    <property type="evidence" value="ECO:0007669"/>
    <property type="project" value="TreeGrafter"/>
</dbReference>
<dbReference type="PANTHER" id="PTHR11246">
    <property type="entry name" value="PRE-MRNA SPLICING FACTOR"/>
    <property type="match status" value="1"/>
</dbReference>
<dbReference type="GeneID" id="115879211"/>
<evidence type="ECO:0000256" key="6">
    <source>
        <dbReference type="ARBA" id="ARBA00022728"/>
    </source>
</evidence>
<evidence type="ECO:0000256" key="14">
    <source>
        <dbReference type="SAM" id="Coils"/>
    </source>
</evidence>